<dbReference type="AlphaFoldDB" id="A0A0E9N2E6"/>
<evidence type="ECO:0000313" key="2">
    <source>
        <dbReference type="EMBL" id="GAO43958.1"/>
    </source>
</evidence>
<comment type="caution">
    <text evidence="2">The sequence shown here is derived from an EMBL/GenBank/DDBJ whole genome shotgun (WGS) entry which is preliminary data.</text>
</comment>
<evidence type="ECO:0000259" key="1">
    <source>
        <dbReference type="Pfam" id="PF01814"/>
    </source>
</evidence>
<dbReference type="STRING" id="1220578.FPE01S_02_10640"/>
<dbReference type="OrthoDB" id="9793254at2"/>
<organism evidence="2 3">
    <name type="scientific">Flavihumibacter petaseus NBRC 106054</name>
    <dbReference type="NCBI Taxonomy" id="1220578"/>
    <lineage>
        <taxon>Bacteria</taxon>
        <taxon>Pseudomonadati</taxon>
        <taxon>Bacteroidota</taxon>
        <taxon>Chitinophagia</taxon>
        <taxon>Chitinophagales</taxon>
        <taxon>Chitinophagaceae</taxon>
        <taxon>Flavihumibacter</taxon>
    </lineage>
</organism>
<dbReference type="Gene3D" id="1.20.120.520">
    <property type="entry name" value="nmb1532 protein domain like"/>
    <property type="match status" value="1"/>
</dbReference>
<dbReference type="EMBL" id="BBWV01000002">
    <property type="protein sequence ID" value="GAO43958.1"/>
    <property type="molecule type" value="Genomic_DNA"/>
</dbReference>
<name>A0A0E9N2E6_9BACT</name>
<sequence length="155" mass="17680">MQRAEALQPLSRQHKAALMTCLLVRKGVSRQAPIATIVDFIRKSWEQDIAPHMAAEENVLLPLLNSHPKGKAFAATILRDHDLIRTSITHLPMDGTNYRLLGDIADMLEQHIRYEERIVFQEMQAFIPADTLNKLHITESSTAPVCNTYPVHFWE</sequence>
<accession>A0A0E9N2E6</accession>
<feature type="domain" description="Hemerythrin-like" evidence="1">
    <location>
        <begin position="10"/>
        <end position="121"/>
    </location>
</feature>
<evidence type="ECO:0000313" key="3">
    <source>
        <dbReference type="Proteomes" id="UP000033121"/>
    </source>
</evidence>
<dbReference type="Pfam" id="PF01814">
    <property type="entry name" value="Hemerythrin"/>
    <property type="match status" value="1"/>
</dbReference>
<keyword evidence="3" id="KW-1185">Reference proteome</keyword>
<dbReference type="RefSeq" id="WP_046369761.1">
    <property type="nucleotide sequence ID" value="NZ_BBWV01000002.1"/>
</dbReference>
<dbReference type="Proteomes" id="UP000033121">
    <property type="component" value="Unassembled WGS sequence"/>
</dbReference>
<reference evidence="2 3" key="1">
    <citation type="submission" date="2015-04" db="EMBL/GenBank/DDBJ databases">
        <title>Whole genome shotgun sequence of Flavihumibacter petaseus NBRC 106054.</title>
        <authorList>
            <person name="Miyazawa S."/>
            <person name="Hosoyama A."/>
            <person name="Hashimoto M."/>
            <person name="Noguchi M."/>
            <person name="Tsuchikane K."/>
            <person name="Ohji S."/>
            <person name="Yamazoe A."/>
            <person name="Ichikawa N."/>
            <person name="Kimura A."/>
            <person name="Fujita N."/>
        </authorList>
    </citation>
    <scope>NUCLEOTIDE SEQUENCE [LARGE SCALE GENOMIC DNA]</scope>
    <source>
        <strain evidence="2 3">NBRC 106054</strain>
    </source>
</reference>
<proteinExistence type="predicted"/>
<protein>
    <recommendedName>
        <fullName evidence="1">Hemerythrin-like domain-containing protein</fullName>
    </recommendedName>
</protein>
<gene>
    <name evidence="2" type="ORF">FPE01S_02_10640</name>
</gene>
<dbReference type="InterPro" id="IPR012312">
    <property type="entry name" value="Hemerythrin-like"/>
</dbReference>